<evidence type="ECO:0000259" key="2">
    <source>
        <dbReference type="Pfam" id="PF07589"/>
    </source>
</evidence>
<evidence type="ECO:0000256" key="1">
    <source>
        <dbReference type="SAM" id="SignalP"/>
    </source>
</evidence>
<feature type="domain" description="Ice-binding protein C-terminal" evidence="2">
    <location>
        <begin position="199"/>
        <end position="216"/>
    </location>
</feature>
<reference evidence="3" key="1">
    <citation type="journal article" date="2020" name="mSystems">
        <title>Genome- and Community-Level Interaction Insights into Carbon Utilization and Element Cycling Functions of Hydrothermarchaeota in Hydrothermal Sediment.</title>
        <authorList>
            <person name="Zhou Z."/>
            <person name="Liu Y."/>
            <person name="Xu W."/>
            <person name="Pan J."/>
            <person name="Luo Z.H."/>
            <person name="Li M."/>
        </authorList>
    </citation>
    <scope>NUCLEOTIDE SEQUENCE [LARGE SCALE GENOMIC DNA]</scope>
    <source>
        <strain evidence="3">SpSt-1233</strain>
    </source>
</reference>
<comment type="caution">
    <text evidence="3">The sequence shown here is derived from an EMBL/GenBank/DDBJ whole genome shotgun (WGS) entry which is preliminary data.</text>
</comment>
<keyword evidence="1" id="KW-0732">Signal</keyword>
<accession>A0A7V2F3A5</accession>
<name>A0A7V2F3A5_UNCEI</name>
<dbReference type="Pfam" id="PF07589">
    <property type="entry name" value="PEP-CTERM"/>
    <property type="match status" value="1"/>
</dbReference>
<organism evidence="3">
    <name type="scientific">Eiseniibacteriota bacterium</name>
    <dbReference type="NCBI Taxonomy" id="2212470"/>
    <lineage>
        <taxon>Bacteria</taxon>
        <taxon>Candidatus Eiseniibacteriota</taxon>
    </lineage>
</organism>
<feature type="signal peptide" evidence="1">
    <location>
        <begin position="1"/>
        <end position="21"/>
    </location>
</feature>
<protein>
    <submittedName>
        <fullName evidence="3">PEP-CTERM sorting domain-containing protein</fullName>
    </submittedName>
</protein>
<proteinExistence type="predicted"/>
<feature type="chain" id="PRO_5031195003" evidence="1">
    <location>
        <begin position="22"/>
        <end position="226"/>
    </location>
</feature>
<dbReference type="NCBIfam" id="TIGR02595">
    <property type="entry name" value="PEP_CTERM"/>
    <property type="match status" value="1"/>
</dbReference>
<dbReference type="InterPro" id="IPR013424">
    <property type="entry name" value="Ice-binding_C"/>
</dbReference>
<sequence length="226" mass="24523">MRNVSFAVIVALVIVCCTIPAATAPRLQTYIWQSSYLSDGIPDQGAWTTSRDNFFVTTAAYWQEFEIDDNHIARPAYDQIDCFLRIGVPRGETGSILINGISINSLMSSPPPTLATLSLGETAPDGFDYRYIRVGKLSNSYVGALHFDHGRIHEPGWGSMRSVLVDVSGYSSVLFGAAGLDRFGRAHINPGTHDARYCATPEPGTLSLLGLGLLGAVPFIRRAKSI</sequence>
<dbReference type="EMBL" id="DSEC01000284">
    <property type="protein sequence ID" value="HER43607.1"/>
    <property type="molecule type" value="Genomic_DNA"/>
</dbReference>
<evidence type="ECO:0000313" key="3">
    <source>
        <dbReference type="EMBL" id="HER43607.1"/>
    </source>
</evidence>
<dbReference type="AlphaFoldDB" id="A0A7V2F3A5"/>
<dbReference type="Proteomes" id="UP000886069">
    <property type="component" value="Unassembled WGS sequence"/>
</dbReference>
<gene>
    <name evidence="3" type="ORF">ENO08_04020</name>
</gene>